<dbReference type="EMBL" id="JADOTZ010000001">
    <property type="protein sequence ID" value="MBG6085195.1"/>
    <property type="molecule type" value="Genomic_DNA"/>
</dbReference>
<evidence type="ECO:0000256" key="2">
    <source>
        <dbReference type="ARBA" id="ARBA00009077"/>
    </source>
</evidence>
<dbReference type="Proteomes" id="UP000625033">
    <property type="component" value="Unassembled WGS sequence"/>
</dbReference>
<dbReference type="SUPFAM" id="SSF53383">
    <property type="entry name" value="PLP-dependent transferases"/>
    <property type="match status" value="1"/>
</dbReference>
<sequence>MSETHPTGPASDSAPRSLAADSLVVSLGRPPHETDAPVNPSITLSSTFVGTGGPGAGEKGYARFTNPTWDPLEEALGTLEQAELPALVFSSGMAAIAAALSLLPRDATLVMPQHSYSGSLSIVQDLHTRAGLITRHVDVADTDATAEALQGADMLWIESPTNPMLEVADVPALIEAAHAAGALVVVDNTFATPLLANPLVDGADVVVHSATKYLGGHSDVLMGAVVVSDAGLRKRLLGYRTLHGAIPGPFETWLTLRGLRTLAVRLERSQATALRLAEALEDHPAIERVRYPGLPADPGHARAAAQMRGFGSIVSVEVDPAWVGAVGDDDGAAADVVVSHLSLVTPATSVGGVESLAERRRRHAAEAATVPANLIRFSLGIENADDVVADVLAALAAARAPERAVKA</sequence>
<dbReference type="PANTHER" id="PTHR11808">
    <property type="entry name" value="TRANS-SULFURATION ENZYME FAMILY MEMBER"/>
    <property type="match status" value="1"/>
</dbReference>
<evidence type="ECO:0000313" key="10">
    <source>
        <dbReference type="EMBL" id="MBG6085195.1"/>
    </source>
</evidence>
<dbReference type="EC" id="4.4.1.2" evidence="4"/>
<evidence type="ECO:0000256" key="6">
    <source>
        <dbReference type="ARBA" id="ARBA00048780"/>
    </source>
</evidence>
<dbReference type="RefSeq" id="WP_196836406.1">
    <property type="nucleotide sequence ID" value="NZ_JADOTZ010000001.1"/>
</dbReference>
<evidence type="ECO:0000256" key="3">
    <source>
        <dbReference type="ARBA" id="ARBA00022898"/>
    </source>
</evidence>
<keyword evidence="3 8" id="KW-0663">Pyridoxal phosphate</keyword>
<dbReference type="InterPro" id="IPR015424">
    <property type="entry name" value="PyrdxlP-dep_Trfase"/>
</dbReference>
<dbReference type="PROSITE" id="PS00868">
    <property type="entry name" value="CYS_MET_METAB_PP"/>
    <property type="match status" value="1"/>
</dbReference>
<name>A0A931D7P4_9MICC</name>
<dbReference type="Gene3D" id="3.40.640.10">
    <property type="entry name" value="Type I PLP-dependent aspartate aminotransferase-like (Major domain)"/>
    <property type="match status" value="1"/>
</dbReference>
<dbReference type="GO" id="GO:0019346">
    <property type="term" value="P:transsulfuration"/>
    <property type="evidence" value="ECO:0007669"/>
    <property type="project" value="InterPro"/>
</dbReference>
<dbReference type="GO" id="GO:0016740">
    <property type="term" value="F:transferase activity"/>
    <property type="evidence" value="ECO:0007669"/>
    <property type="project" value="UniProtKB-KW"/>
</dbReference>
<dbReference type="GO" id="GO:0047982">
    <property type="term" value="F:homocysteine desulfhydrase activity"/>
    <property type="evidence" value="ECO:0007669"/>
    <property type="project" value="UniProtKB-EC"/>
</dbReference>
<dbReference type="GO" id="GO:0019343">
    <property type="term" value="P:cysteine biosynthetic process via cystathionine"/>
    <property type="evidence" value="ECO:0007669"/>
    <property type="project" value="TreeGrafter"/>
</dbReference>
<comment type="caution">
    <text evidence="10">The sequence shown here is derived from an EMBL/GenBank/DDBJ whole genome shotgun (WGS) entry which is preliminary data.</text>
</comment>
<evidence type="ECO:0000313" key="11">
    <source>
        <dbReference type="Proteomes" id="UP000625033"/>
    </source>
</evidence>
<evidence type="ECO:0000256" key="5">
    <source>
        <dbReference type="ARBA" id="ARBA00047199"/>
    </source>
</evidence>
<evidence type="ECO:0000256" key="4">
    <source>
        <dbReference type="ARBA" id="ARBA00047175"/>
    </source>
</evidence>
<dbReference type="InterPro" id="IPR054542">
    <property type="entry name" value="Cys_met_metab_PP"/>
</dbReference>
<dbReference type="InterPro" id="IPR015421">
    <property type="entry name" value="PyrdxlP-dep_Trfase_major"/>
</dbReference>
<organism evidence="10 11">
    <name type="scientific">Zhihengliuella flava</name>
    <dbReference type="NCBI Taxonomy" id="1285193"/>
    <lineage>
        <taxon>Bacteria</taxon>
        <taxon>Bacillati</taxon>
        <taxon>Actinomycetota</taxon>
        <taxon>Actinomycetes</taxon>
        <taxon>Micrococcales</taxon>
        <taxon>Micrococcaceae</taxon>
        <taxon>Zhihengliuella</taxon>
    </lineage>
</organism>
<dbReference type="PANTHER" id="PTHR11808:SF85">
    <property type="entry name" value="CYSTATHIONINE GAMMA-LYASE-RELATED"/>
    <property type="match status" value="1"/>
</dbReference>
<evidence type="ECO:0000256" key="7">
    <source>
        <dbReference type="ARBA" id="ARBA00052699"/>
    </source>
</evidence>
<dbReference type="Gene3D" id="3.90.1150.10">
    <property type="entry name" value="Aspartate Aminotransferase, domain 1"/>
    <property type="match status" value="1"/>
</dbReference>
<feature type="modified residue" description="N6-(pyridoxal phosphate)lysine" evidence="8">
    <location>
        <position position="212"/>
    </location>
</feature>
<dbReference type="FunFam" id="3.40.640.10:FF:000046">
    <property type="entry name" value="Cystathionine gamma-lyase"/>
    <property type="match status" value="1"/>
</dbReference>
<dbReference type="PIRSF" id="PIRSF001434">
    <property type="entry name" value="CGS"/>
    <property type="match status" value="1"/>
</dbReference>
<keyword evidence="11" id="KW-1185">Reference proteome</keyword>
<comment type="catalytic activity">
    <reaction evidence="7">
        <text>L-methionine + H2O = methanethiol + 2-oxobutanoate + NH4(+)</text>
        <dbReference type="Rhea" id="RHEA:23800"/>
        <dbReference type="ChEBI" id="CHEBI:15377"/>
        <dbReference type="ChEBI" id="CHEBI:16007"/>
        <dbReference type="ChEBI" id="CHEBI:16763"/>
        <dbReference type="ChEBI" id="CHEBI:28938"/>
        <dbReference type="ChEBI" id="CHEBI:57844"/>
        <dbReference type="EC" id="4.4.1.11"/>
    </reaction>
    <physiologicalReaction direction="left-to-right" evidence="7">
        <dbReference type="Rhea" id="RHEA:23801"/>
    </physiologicalReaction>
</comment>
<dbReference type="AlphaFoldDB" id="A0A931D7P4"/>
<gene>
    <name evidence="10" type="ORF">IW252_001962</name>
</gene>
<reference evidence="10" key="1">
    <citation type="submission" date="2020-11" db="EMBL/GenBank/DDBJ databases">
        <title>Sequencing the genomes of 1000 actinobacteria strains.</title>
        <authorList>
            <person name="Klenk H.-P."/>
        </authorList>
    </citation>
    <scope>NUCLEOTIDE SEQUENCE</scope>
    <source>
        <strain evidence="10">DSM 26152</strain>
    </source>
</reference>
<dbReference type="Pfam" id="PF01053">
    <property type="entry name" value="Cys_Met_Meta_PP"/>
    <property type="match status" value="1"/>
</dbReference>
<dbReference type="GO" id="GO:0005737">
    <property type="term" value="C:cytoplasm"/>
    <property type="evidence" value="ECO:0007669"/>
    <property type="project" value="TreeGrafter"/>
</dbReference>
<dbReference type="GO" id="GO:0018826">
    <property type="term" value="F:methionine gamma-lyase activity"/>
    <property type="evidence" value="ECO:0007669"/>
    <property type="project" value="UniProtKB-EC"/>
</dbReference>
<dbReference type="InterPro" id="IPR015422">
    <property type="entry name" value="PyrdxlP-dep_Trfase_small"/>
</dbReference>
<dbReference type="GO" id="GO:0004123">
    <property type="term" value="F:cystathionine gamma-lyase activity"/>
    <property type="evidence" value="ECO:0007669"/>
    <property type="project" value="TreeGrafter"/>
</dbReference>
<evidence type="ECO:0000256" key="1">
    <source>
        <dbReference type="ARBA" id="ARBA00001933"/>
    </source>
</evidence>
<protein>
    <recommendedName>
        <fullName evidence="4">homocysteine desulfhydrase</fullName>
        <ecNumber evidence="4">4.4.1.2</ecNumber>
    </recommendedName>
    <alternativeName>
        <fullName evidence="5">Homocysteine desulfhydrase</fullName>
    </alternativeName>
</protein>
<dbReference type="InterPro" id="IPR000277">
    <property type="entry name" value="Cys/Met-Metab_PyrdxlP-dep_enz"/>
</dbReference>
<dbReference type="GO" id="GO:0030170">
    <property type="term" value="F:pyridoxal phosphate binding"/>
    <property type="evidence" value="ECO:0007669"/>
    <property type="project" value="InterPro"/>
</dbReference>
<comment type="similarity">
    <text evidence="2 9">Belongs to the trans-sulfuration enzymes family.</text>
</comment>
<accession>A0A931D7P4</accession>
<comment type="cofactor">
    <cofactor evidence="1 9">
        <name>pyridoxal 5'-phosphate</name>
        <dbReference type="ChEBI" id="CHEBI:597326"/>
    </cofactor>
</comment>
<evidence type="ECO:0000256" key="8">
    <source>
        <dbReference type="PIRSR" id="PIRSR001434-2"/>
    </source>
</evidence>
<proteinExistence type="inferred from homology"/>
<comment type="catalytic activity">
    <reaction evidence="6">
        <text>L-homocysteine + H2O = 2-oxobutanoate + hydrogen sulfide + NH4(+) + H(+)</text>
        <dbReference type="Rhea" id="RHEA:14501"/>
        <dbReference type="ChEBI" id="CHEBI:15377"/>
        <dbReference type="ChEBI" id="CHEBI:15378"/>
        <dbReference type="ChEBI" id="CHEBI:16763"/>
        <dbReference type="ChEBI" id="CHEBI:28938"/>
        <dbReference type="ChEBI" id="CHEBI:29919"/>
        <dbReference type="ChEBI" id="CHEBI:58199"/>
        <dbReference type="EC" id="4.4.1.2"/>
    </reaction>
    <physiologicalReaction direction="left-to-right" evidence="6">
        <dbReference type="Rhea" id="RHEA:14502"/>
    </physiologicalReaction>
</comment>
<evidence type="ECO:0000256" key="9">
    <source>
        <dbReference type="RuleBase" id="RU362118"/>
    </source>
</evidence>
<keyword evidence="10" id="KW-0808">Transferase</keyword>